<evidence type="ECO:0000313" key="3">
    <source>
        <dbReference type="Proteomes" id="UP000284731"/>
    </source>
</evidence>
<feature type="transmembrane region" description="Helical" evidence="1">
    <location>
        <begin position="29"/>
        <end position="52"/>
    </location>
</feature>
<dbReference type="RefSeq" id="WP_118764269.1">
    <property type="nucleotide sequence ID" value="NZ_CABJCF010000001.1"/>
</dbReference>
<gene>
    <name evidence="2" type="ORF">DWX20_01910</name>
</gene>
<evidence type="ECO:0000256" key="1">
    <source>
        <dbReference type="SAM" id="Phobius"/>
    </source>
</evidence>
<feature type="transmembrane region" description="Helical" evidence="1">
    <location>
        <begin position="58"/>
        <end position="81"/>
    </location>
</feature>
<comment type="caution">
    <text evidence="2">The sequence shown here is derived from an EMBL/GenBank/DDBJ whole genome shotgun (WGS) entry which is preliminary data.</text>
</comment>
<accession>A0A412PI53</accession>
<sequence>MDDEKLKILSFTAPKNFKSGRLIMGRFRWIDLLILIAGSTFSFLGEIVYVGFLNQTNILIILLLIFPAAISFLLTASANIYHNNLLFLKMAIDFITSNRVYLWEGIYRDEK</sequence>
<evidence type="ECO:0008006" key="4">
    <source>
        <dbReference type="Google" id="ProtNLM"/>
    </source>
</evidence>
<evidence type="ECO:0000313" key="2">
    <source>
        <dbReference type="EMBL" id="RGT57830.1"/>
    </source>
</evidence>
<dbReference type="AlphaFoldDB" id="A0A412PI53"/>
<name>A0A412PI53_9FIRM</name>
<keyword evidence="1" id="KW-1133">Transmembrane helix</keyword>
<dbReference type="Proteomes" id="UP000284731">
    <property type="component" value="Unassembled WGS sequence"/>
</dbReference>
<dbReference type="EMBL" id="QRWX01000001">
    <property type="protein sequence ID" value="RGT57830.1"/>
    <property type="molecule type" value="Genomic_DNA"/>
</dbReference>
<reference evidence="2 3" key="1">
    <citation type="submission" date="2018-08" db="EMBL/GenBank/DDBJ databases">
        <title>A genome reference for cultivated species of the human gut microbiota.</title>
        <authorList>
            <person name="Zou Y."/>
            <person name="Xue W."/>
            <person name="Luo G."/>
        </authorList>
    </citation>
    <scope>NUCLEOTIDE SEQUENCE [LARGE SCALE GENOMIC DNA]</scope>
    <source>
        <strain evidence="2 3">AF18-46</strain>
    </source>
</reference>
<protein>
    <recommendedName>
        <fullName evidence="4">PrgI family protein</fullName>
    </recommendedName>
</protein>
<keyword evidence="1" id="KW-0472">Membrane</keyword>
<proteinExistence type="predicted"/>
<keyword evidence="1" id="KW-0812">Transmembrane</keyword>
<organism evidence="2 3">
    <name type="scientific">Solobacterium moorei</name>
    <dbReference type="NCBI Taxonomy" id="102148"/>
    <lineage>
        <taxon>Bacteria</taxon>
        <taxon>Bacillati</taxon>
        <taxon>Bacillota</taxon>
        <taxon>Erysipelotrichia</taxon>
        <taxon>Erysipelotrichales</taxon>
        <taxon>Erysipelotrichaceae</taxon>
        <taxon>Solobacterium</taxon>
    </lineage>
</organism>